<name>A0A4R6SAD7_LABRH</name>
<dbReference type="PANTHER" id="PTHR13812">
    <property type="entry name" value="KETIMINE REDUCTASE MU-CRYSTALLIN"/>
    <property type="match status" value="1"/>
</dbReference>
<dbReference type="NCBIfam" id="TIGR03944">
    <property type="entry name" value="dehyd_SbnB_fam"/>
    <property type="match status" value="1"/>
</dbReference>
<evidence type="ECO:0000313" key="1">
    <source>
        <dbReference type="EMBL" id="TDP96484.1"/>
    </source>
</evidence>
<protein>
    <submittedName>
        <fullName evidence="1">Ornithine cyclodeaminase</fullName>
    </submittedName>
</protein>
<sequence>MRLLNSGEVAIALNGAEGEVLAAVRRAYLLHAAGQTQVPFSSFLRPVEKEGSRIIVLPAYLGGDDPAIGVKWISSFPENVRHGYQRASSISVLNSLETGYPMAALESSQISAARTAASAALASSVLAREPVETIGLIGTGTINHRTISYLTLVHPTVRTVLLYDVFPEHAKASAAQLAQRYPDVRFTTADLAGVLSAEVVSIATTDSTYWLDLGAHASRPAGQVVLHLSLRDLSIESILDGVNVVDDVDHVLRERTSLHLTEQQVGHRAFIAGTVGDLLGGATLERNPNATTIFSPFGLGVLDLAVSQALVRIAERDGLGTEVSGFDPGSHLVTSTLGGAA</sequence>
<dbReference type="PANTHER" id="PTHR13812:SF19">
    <property type="entry name" value="KETIMINE REDUCTASE MU-CRYSTALLIN"/>
    <property type="match status" value="1"/>
</dbReference>
<dbReference type="SUPFAM" id="SSF51735">
    <property type="entry name" value="NAD(P)-binding Rossmann-fold domains"/>
    <property type="match status" value="1"/>
</dbReference>
<dbReference type="EMBL" id="SNXZ01000004">
    <property type="protein sequence ID" value="TDP96484.1"/>
    <property type="molecule type" value="Genomic_DNA"/>
</dbReference>
<dbReference type="GO" id="GO:0016639">
    <property type="term" value="F:oxidoreductase activity, acting on the CH-NH2 group of donors, NAD or NADP as acceptor"/>
    <property type="evidence" value="ECO:0007669"/>
    <property type="project" value="InterPro"/>
</dbReference>
<accession>A0A4R6SAD7</accession>
<dbReference type="InterPro" id="IPR023401">
    <property type="entry name" value="ODC_N"/>
</dbReference>
<dbReference type="InterPro" id="IPR023866">
    <property type="entry name" value="SbnB"/>
</dbReference>
<dbReference type="InterPro" id="IPR003462">
    <property type="entry name" value="ODC_Mu_crystall"/>
</dbReference>
<keyword evidence="2" id="KW-1185">Reference proteome</keyword>
<proteinExistence type="predicted"/>
<dbReference type="Gene3D" id="3.30.1780.10">
    <property type="entry name" value="ornithine cyclodeaminase, domain 1"/>
    <property type="match status" value="1"/>
</dbReference>
<dbReference type="InterPro" id="IPR036291">
    <property type="entry name" value="NAD(P)-bd_dom_sf"/>
</dbReference>
<dbReference type="Proteomes" id="UP000295444">
    <property type="component" value="Unassembled WGS sequence"/>
</dbReference>
<gene>
    <name evidence="1" type="ORF">EV186_104472</name>
</gene>
<organism evidence="1 2">
    <name type="scientific">Labedaea rhizosphaerae</name>
    <dbReference type="NCBI Taxonomy" id="598644"/>
    <lineage>
        <taxon>Bacteria</taxon>
        <taxon>Bacillati</taxon>
        <taxon>Actinomycetota</taxon>
        <taxon>Actinomycetes</taxon>
        <taxon>Pseudonocardiales</taxon>
        <taxon>Pseudonocardiaceae</taxon>
        <taxon>Labedaea</taxon>
    </lineage>
</organism>
<dbReference type="Pfam" id="PF02423">
    <property type="entry name" value="OCD_Mu_crystall"/>
    <property type="match status" value="1"/>
</dbReference>
<dbReference type="AlphaFoldDB" id="A0A4R6SAD7"/>
<dbReference type="Gene3D" id="3.40.50.720">
    <property type="entry name" value="NAD(P)-binding Rossmann-like Domain"/>
    <property type="match status" value="1"/>
</dbReference>
<reference evidence="1 2" key="1">
    <citation type="submission" date="2019-03" db="EMBL/GenBank/DDBJ databases">
        <title>Genomic Encyclopedia of Type Strains, Phase IV (KMG-IV): sequencing the most valuable type-strain genomes for metagenomic binning, comparative biology and taxonomic classification.</title>
        <authorList>
            <person name="Goeker M."/>
        </authorList>
    </citation>
    <scope>NUCLEOTIDE SEQUENCE [LARGE SCALE GENOMIC DNA]</scope>
    <source>
        <strain evidence="1 2">DSM 45361</strain>
    </source>
</reference>
<dbReference type="PIRSF" id="PIRSF001439">
    <property type="entry name" value="CryM"/>
    <property type="match status" value="1"/>
</dbReference>
<dbReference type="GO" id="GO:0019290">
    <property type="term" value="P:siderophore biosynthetic process"/>
    <property type="evidence" value="ECO:0007669"/>
    <property type="project" value="InterPro"/>
</dbReference>
<dbReference type="GO" id="GO:0005737">
    <property type="term" value="C:cytoplasm"/>
    <property type="evidence" value="ECO:0007669"/>
    <property type="project" value="TreeGrafter"/>
</dbReference>
<dbReference type="RefSeq" id="WP_133851829.1">
    <property type="nucleotide sequence ID" value="NZ_SNXZ01000004.1"/>
</dbReference>
<dbReference type="OrthoDB" id="3396397at2"/>
<evidence type="ECO:0000313" key="2">
    <source>
        <dbReference type="Proteomes" id="UP000295444"/>
    </source>
</evidence>
<comment type="caution">
    <text evidence="1">The sequence shown here is derived from an EMBL/GenBank/DDBJ whole genome shotgun (WGS) entry which is preliminary data.</text>
</comment>